<dbReference type="AlphaFoldDB" id="A0A6J6L4R7"/>
<dbReference type="CDD" id="cd01427">
    <property type="entry name" value="HAD_like"/>
    <property type="match status" value="1"/>
</dbReference>
<dbReference type="Gene3D" id="1.10.150.400">
    <property type="match status" value="1"/>
</dbReference>
<dbReference type="Gene3D" id="3.40.50.1000">
    <property type="entry name" value="HAD superfamily/HAD-like"/>
    <property type="match status" value="1"/>
</dbReference>
<gene>
    <name evidence="1" type="ORF">UFOPK2214_00977</name>
</gene>
<dbReference type="SUPFAM" id="SSF56784">
    <property type="entry name" value="HAD-like"/>
    <property type="match status" value="1"/>
</dbReference>
<proteinExistence type="predicted"/>
<sequence length="660" mass="72179">MSATDVLDAHPKVTVLTVDFFDTMVTRTVAQPTHVFAVVEKELVARHGSRWRGVAAERVHAEHRARVAAAATDALRDITIDEIADQLSDAMKLNQSERDLFVRSEKATEIALAKAVPAGAAVIAEAQSRGLRVLIVSDNYMPTSHLVAMAHAAGYGWVTADDVLVSCEHGGFKHNGVLWKVALGVAGVPATQILHIGDDHEADHVQPSKFGIATHIDTRMRRSHRDMHNTSPDVLPLSRIEATQRDAMYDSNWDVAHALGDGLVGMVVAAQIADVKNVLRQRDLAGIHFAARDGWLAHQVWNKLRESDSSLPEASYTAFSRSVVWRASLTELTPSNVGRFIGDDEVLTVARLERRVGCSLSSLYRPDESIDAQSARAVLLENDREVVAASQHLRQRLLGYFEKQGLLKPGHHIVVDLGWTGSTIADMADLITDATQGATTIEARLTGMYWDATPSRMRVSMHGYAMTEFESLDNNLRLLGVIKLLEALVTAPHGSVVDFADASQNYQPIFVETQPELTAYEQLIGKVGRSAINSARALLQGTHPSGVKASDITGTALWAAIMQVGHTPRSEEVEALRIVRHVTSIDHEGDGTSLVASAPASPKSFRQDQLPGLYDGLIHGHWLQGSLRSWSYADDTRWISDEIENIWPSTKSQWVSAPLA</sequence>
<reference evidence="1" key="1">
    <citation type="submission" date="2020-05" db="EMBL/GenBank/DDBJ databases">
        <authorList>
            <person name="Chiriac C."/>
            <person name="Salcher M."/>
            <person name="Ghai R."/>
            <person name="Kavagutti S V."/>
        </authorList>
    </citation>
    <scope>NUCLEOTIDE SEQUENCE</scope>
</reference>
<accession>A0A6J6L4R7</accession>
<dbReference type="InterPro" id="IPR036412">
    <property type="entry name" value="HAD-like_sf"/>
</dbReference>
<dbReference type="InterPro" id="IPR023214">
    <property type="entry name" value="HAD_sf"/>
</dbReference>
<organism evidence="1">
    <name type="scientific">freshwater metagenome</name>
    <dbReference type="NCBI Taxonomy" id="449393"/>
    <lineage>
        <taxon>unclassified sequences</taxon>
        <taxon>metagenomes</taxon>
        <taxon>ecological metagenomes</taxon>
    </lineage>
</organism>
<dbReference type="EMBL" id="CAEZWJ010000028">
    <property type="protein sequence ID" value="CAB4657010.1"/>
    <property type="molecule type" value="Genomic_DNA"/>
</dbReference>
<protein>
    <submittedName>
        <fullName evidence="1">Unannotated protein</fullName>
    </submittedName>
</protein>
<name>A0A6J6L4R7_9ZZZZ</name>
<evidence type="ECO:0000313" key="1">
    <source>
        <dbReference type="EMBL" id="CAB4657010.1"/>
    </source>
</evidence>